<evidence type="ECO:0000259" key="1">
    <source>
        <dbReference type="Pfam" id="PF07238"/>
    </source>
</evidence>
<dbReference type="GO" id="GO:0035438">
    <property type="term" value="F:cyclic-di-GMP binding"/>
    <property type="evidence" value="ECO:0007669"/>
    <property type="project" value="InterPro"/>
</dbReference>
<name>R8N6U3_BACCX</name>
<dbReference type="HOGENOM" id="CLU_173803_0_0_9"/>
<gene>
    <name evidence="2" type="ORF">IK1_00967</name>
</gene>
<organism evidence="2 3">
    <name type="scientific">Bacillus cereus (strain VD146)</name>
    <dbReference type="NCBI Taxonomy" id="1053236"/>
    <lineage>
        <taxon>Bacteria</taxon>
        <taxon>Bacillati</taxon>
        <taxon>Bacillota</taxon>
        <taxon>Bacilli</taxon>
        <taxon>Bacillales</taxon>
        <taxon>Bacillaceae</taxon>
        <taxon>Bacillus</taxon>
        <taxon>Bacillus cereus group</taxon>
    </lineage>
</organism>
<dbReference type="Gene3D" id="2.40.10.220">
    <property type="entry name" value="predicted glycosyltransferase like domains"/>
    <property type="match status" value="1"/>
</dbReference>
<sequence>MPLQFSKVAFFYFELLISPHKQKIRQFRRQHIREHLMSPGTLHMNGIPIEETIIDYSAGRCQVQTNAPLTFDQMIQITVKERDIQNKKAQVRWIQKKGRKIYAGLKFTS</sequence>
<evidence type="ECO:0000313" key="3">
    <source>
        <dbReference type="Proteomes" id="UP000014020"/>
    </source>
</evidence>
<dbReference type="InterPro" id="IPR009875">
    <property type="entry name" value="PilZ_domain"/>
</dbReference>
<protein>
    <recommendedName>
        <fullName evidence="1">PilZ domain-containing protein</fullName>
    </recommendedName>
</protein>
<dbReference type="Pfam" id="PF07238">
    <property type="entry name" value="PilZ"/>
    <property type="match status" value="1"/>
</dbReference>
<feature type="domain" description="PilZ" evidence="1">
    <location>
        <begin position="28"/>
        <end position="108"/>
    </location>
</feature>
<evidence type="ECO:0000313" key="2">
    <source>
        <dbReference type="EMBL" id="EOP42014.1"/>
    </source>
</evidence>
<dbReference type="SUPFAM" id="SSF141371">
    <property type="entry name" value="PilZ domain-like"/>
    <property type="match status" value="1"/>
</dbReference>
<dbReference type="PATRIC" id="fig|1053236.3.peg.2356"/>
<accession>R8N6U3</accession>
<comment type="caution">
    <text evidence="2">The sequence shown here is derived from an EMBL/GenBank/DDBJ whole genome shotgun (WGS) entry which is preliminary data.</text>
</comment>
<dbReference type="EMBL" id="AHFE01000039">
    <property type="protein sequence ID" value="EOP42014.1"/>
    <property type="molecule type" value="Genomic_DNA"/>
</dbReference>
<proteinExistence type="predicted"/>
<dbReference type="Proteomes" id="UP000014020">
    <property type="component" value="Unassembled WGS sequence"/>
</dbReference>
<dbReference type="AlphaFoldDB" id="R8N6U3"/>
<reference evidence="3" key="1">
    <citation type="submission" date="2012-12" db="EMBL/GenBank/DDBJ databases">
        <title>The genome sequence of Bacillus cereus VD146.</title>
        <authorList>
            <consortium name="The Broad Institute Genome Sequencing Platform"/>
            <consortium name="The Broad Institute Genome Sequencing Center for Infectious Disease"/>
            <person name="Feldgarden M."/>
            <person name="Van der Auwera G.A."/>
            <person name="Mahillon J."/>
            <person name="Duprez V."/>
            <person name="Timmery S."/>
            <person name="Mattelet C."/>
            <person name="Dierick K."/>
            <person name="Sun M."/>
            <person name="Yu Z."/>
            <person name="Zhu L."/>
            <person name="Hu X."/>
            <person name="Shank E.B."/>
            <person name="Swiecicka I."/>
            <person name="Hansen B.M."/>
            <person name="Andrup L."/>
            <person name="Walker B."/>
            <person name="Young S.K."/>
            <person name="Zeng Q."/>
            <person name="Gargeya S."/>
            <person name="Fitzgerald M."/>
            <person name="Haas B."/>
            <person name="Abouelleil A."/>
            <person name="Alvarado L."/>
            <person name="Arachchi H.M."/>
            <person name="Berlin A.M."/>
            <person name="Chapman S.B."/>
            <person name="Dewar J."/>
            <person name="Goldberg J."/>
            <person name="Griggs A."/>
            <person name="Gujja S."/>
            <person name="Hansen M."/>
            <person name="Howarth C."/>
            <person name="Imamovic A."/>
            <person name="Larimer J."/>
            <person name="McCowan C."/>
            <person name="Murphy C."/>
            <person name="Neiman D."/>
            <person name="Pearson M."/>
            <person name="Priest M."/>
            <person name="Roberts A."/>
            <person name="Saif S."/>
            <person name="Shea T."/>
            <person name="Sisk P."/>
            <person name="Sykes S."/>
            <person name="Wortman J."/>
            <person name="Nusbaum C."/>
            <person name="Birren B."/>
        </authorList>
    </citation>
    <scope>NUCLEOTIDE SEQUENCE [LARGE SCALE GENOMIC DNA]</scope>
    <source>
        <strain evidence="3">VD146</strain>
    </source>
</reference>